<dbReference type="AlphaFoldDB" id="A0AAN6M9C1"/>
<proteinExistence type="predicted"/>
<organism evidence="1 2">
    <name type="scientific">Staphylotrichum tortipilum</name>
    <dbReference type="NCBI Taxonomy" id="2831512"/>
    <lineage>
        <taxon>Eukaryota</taxon>
        <taxon>Fungi</taxon>
        <taxon>Dikarya</taxon>
        <taxon>Ascomycota</taxon>
        <taxon>Pezizomycotina</taxon>
        <taxon>Sordariomycetes</taxon>
        <taxon>Sordariomycetidae</taxon>
        <taxon>Sordariales</taxon>
        <taxon>Chaetomiaceae</taxon>
        <taxon>Staphylotrichum</taxon>
    </lineage>
</organism>
<comment type="caution">
    <text evidence="1">The sequence shown here is derived from an EMBL/GenBank/DDBJ whole genome shotgun (WGS) entry which is preliminary data.</text>
</comment>
<dbReference type="EMBL" id="MU856448">
    <property type="protein sequence ID" value="KAK3896695.1"/>
    <property type="molecule type" value="Genomic_DNA"/>
</dbReference>
<evidence type="ECO:0000313" key="2">
    <source>
        <dbReference type="Proteomes" id="UP001303889"/>
    </source>
</evidence>
<reference evidence="1" key="2">
    <citation type="submission" date="2023-05" db="EMBL/GenBank/DDBJ databases">
        <authorList>
            <consortium name="Lawrence Berkeley National Laboratory"/>
            <person name="Steindorff A."/>
            <person name="Hensen N."/>
            <person name="Bonometti L."/>
            <person name="Westerberg I."/>
            <person name="Brannstrom I.O."/>
            <person name="Guillou S."/>
            <person name="Cros-Aarteil S."/>
            <person name="Calhoun S."/>
            <person name="Haridas S."/>
            <person name="Kuo A."/>
            <person name="Mondo S."/>
            <person name="Pangilinan J."/>
            <person name="Riley R."/>
            <person name="Labutti K."/>
            <person name="Andreopoulos B."/>
            <person name="Lipzen A."/>
            <person name="Chen C."/>
            <person name="Yanf M."/>
            <person name="Daum C."/>
            <person name="Ng V."/>
            <person name="Clum A."/>
            <person name="Ohm R."/>
            <person name="Martin F."/>
            <person name="Silar P."/>
            <person name="Natvig D."/>
            <person name="Lalanne C."/>
            <person name="Gautier V."/>
            <person name="Ament-Velasquez S.L."/>
            <person name="Kruys A."/>
            <person name="Hutchinson M.I."/>
            <person name="Powell A.J."/>
            <person name="Barry K."/>
            <person name="Miller A.N."/>
            <person name="Grigoriev I.V."/>
            <person name="Debuchy R."/>
            <person name="Gladieux P."/>
            <person name="Thoren M.H."/>
            <person name="Johannesson H."/>
        </authorList>
    </citation>
    <scope>NUCLEOTIDE SEQUENCE</scope>
    <source>
        <strain evidence="1">CBS 103.79</strain>
    </source>
</reference>
<protein>
    <submittedName>
        <fullName evidence="1">Uncharacterized protein</fullName>
    </submittedName>
</protein>
<dbReference type="Proteomes" id="UP001303889">
    <property type="component" value="Unassembled WGS sequence"/>
</dbReference>
<evidence type="ECO:0000313" key="1">
    <source>
        <dbReference type="EMBL" id="KAK3896695.1"/>
    </source>
</evidence>
<feature type="non-terminal residue" evidence="1">
    <location>
        <position position="343"/>
    </location>
</feature>
<sequence length="343" mass="38097">MQAATQEKARNGFLAGTGPPELIVRIFQSCDSTRDLLALVSASRNTYCVWQAYAAPALWRVWRREIPYVQNALVAARMTHLVVDAERRGELPPKGISPAHLEGPEQPMLAELKAAFNLHRLSHALAEAFCQRDVVYPSGKYHLPGGMSNDTPLDTYNIDVDMSGKKHRMPPEPPDRVIQWMARVSQAVFRVLTVGAALAGTYWEPILVANAHPDPEVRLLTTEGAELEAKAWDFLLSFAAYDLEAPLEAQDALFAPLVEWFLADILGDQQGRKAMAARFEKGVGRAKLCLDRGEDENWPCPLATVIGIDGSSHADAHLVVWELMKMVWMVEQLRPWNSPEPAA</sequence>
<reference evidence="1" key="1">
    <citation type="journal article" date="2023" name="Mol. Phylogenet. Evol.">
        <title>Genome-scale phylogeny and comparative genomics of the fungal order Sordariales.</title>
        <authorList>
            <person name="Hensen N."/>
            <person name="Bonometti L."/>
            <person name="Westerberg I."/>
            <person name="Brannstrom I.O."/>
            <person name="Guillou S."/>
            <person name="Cros-Aarteil S."/>
            <person name="Calhoun S."/>
            <person name="Haridas S."/>
            <person name="Kuo A."/>
            <person name="Mondo S."/>
            <person name="Pangilinan J."/>
            <person name="Riley R."/>
            <person name="LaButti K."/>
            <person name="Andreopoulos B."/>
            <person name="Lipzen A."/>
            <person name="Chen C."/>
            <person name="Yan M."/>
            <person name="Daum C."/>
            <person name="Ng V."/>
            <person name="Clum A."/>
            <person name="Steindorff A."/>
            <person name="Ohm R.A."/>
            <person name="Martin F."/>
            <person name="Silar P."/>
            <person name="Natvig D.O."/>
            <person name="Lalanne C."/>
            <person name="Gautier V."/>
            <person name="Ament-Velasquez S.L."/>
            <person name="Kruys A."/>
            <person name="Hutchinson M.I."/>
            <person name="Powell A.J."/>
            <person name="Barry K."/>
            <person name="Miller A.N."/>
            <person name="Grigoriev I.V."/>
            <person name="Debuchy R."/>
            <person name="Gladieux P."/>
            <person name="Hiltunen Thoren M."/>
            <person name="Johannesson H."/>
        </authorList>
    </citation>
    <scope>NUCLEOTIDE SEQUENCE</scope>
    <source>
        <strain evidence="1">CBS 103.79</strain>
    </source>
</reference>
<name>A0AAN6M9C1_9PEZI</name>
<accession>A0AAN6M9C1</accession>
<gene>
    <name evidence="1" type="ORF">C8A05DRAFT_39759</name>
</gene>
<keyword evidence="2" id="KW-1185">Reference proteome</keyword>